<evidence type="ECO:0000313" key="10">
    <source>
        <dbReference type="Proteomes" id="UP000557307"/>
    </source>
</evidence>
<feature type="transmembrane region" description="Helical" evidence="7">
    <location>
        <begin position="314"/>
        <end position="331"/>
    </location>
</feature>
<dbReference type="Proteomes" id="UP000557307">
    <property type="component" value="Unassembled WGS sequence"/>
</dbReference>
<organism evidence="9 10">
    <name type="scientific">Rhabdobacter roseus</name>
    <dbReference type="NCBI Taxonomy" id="1655419"/>
    <lineage>
        <taxon>Bacteria</taxon>
        <taxon>Pseudomonadati</taxon>
        <taxon>Bacteroidota</taxon>
        <taxon>Cytophagia</taxon>
        <taxon>Cytophagales</taxon>
        <taxon>Cytophagaceae</taxon>
        <taxon>Rhabdobacter</taxon>
    </lineage>
</organism>
<evidence type="ECO:0000256" key="2">
    <source>
        <dbReference type="ARBA" id="ARBA00022448"/>
    </source>
</evidence>
<gene>
    <name evidence="9" type="ORF">HNQ92_005130</name>
</gene>
<feature type="transmembrane region" description="Helical" evidence="7">
    <location>
        <begin position="122"/>
        <end position="145"/>
    </location>
</feature>
<comment type="caution">
    <text evidence="9">The sequence shown here is derived from an EMBL/GenBank/DDBJ whole genome shotgun (WGS) entry which is preliminary data.</text>
</comment>
<feature type="transmembrane region" description="Helical" evidence="7">
    <location>
        <begin position="7"/>
        <end position="25"/>
    </location>
</feature>
<name>A0A840U3R5_9BACT</name>
<evidence type="ECO:0000313" key="9">
    <source>
        <dbReference type="EMBL" id="MBB5286968.1"/>
    </source>
</evidence>
<comment type="subcellular location">
    <subcellularLocation>
        <location evidence="1">Membrane</location>
        <topology evidence="1">Multi-pass membrane protein</topology>
    </subcellularLocation>
</comment>
<dbReference type="RefSeq" id="WP_184178602.1">
    <property type="nucleotide sequence ID" value="NZ_JACHGF010000012.1"/>
</dbReference>
<feature type="transmembrane region" description="Helical" evidence="7">
    <location>
        <begin position="90"/>
        <end position="110"/>
    </location>
</feature>
<feature type="transmembrane region" description="Helical" evidence="7">
    <location>
        <begin position="343"/>
        <end position="361"/>
    </location>
</feature>
<feature type="transmembrane region" description="Helical" evidence="7">
    <location>
        <begin position="225"/>
        <end position="248"/>
    </location>
</feature>
<dbReference type="PANTHER" id="PTHR32468:SF0">
    <property type="entry name" value="K(+)_H(+) ANTIPORTER 1"/>
    <property type="match status" value="1"/>
</dbReference>
<evidence type="ECO:0000256" key="6">
    <source>
        <dbReference type="ARBA" id="ARBA00023136"/>
    </source>
</evidence>
<dbReference type="InterPro" id="IPR006153">
    <property type="entry name" value="Cation/H_exchanger_TM"/>
</dbReference>
<dbReference type="GO" id="GO:0015297">
    <property type="term" value="F:antiporter activity"/>
    <property type="evidence" value="ECO:0007669"/>
    <property type="project" value="InterPro"/>
</dbReference>
<feature type="transmembrane region" description="Helical" evidence="7">
    <location>
        <begin position="254"/>
        <end position="279"/>
    </location>
</feature>
<feature type="transmembrane region" description="Helical" evidence="7">
    <location>
        <begin position="62"/>
        <end position="83"/>
    </location>
</feature>
<evidence type="ECO:0000256" key="1">
    <source>
        <dbReference type="ARBA" id="ARBA00004141"/>
    </source>
</evidence>
<dbReference type="Pfam" id="PF00999">
    <property type="entry name" value="Na_H_Exchanger"/>
    <property type="match status" value="1"/>
</dbReference>
<accession>A0A840U3R5</accession>
<dbReference type="AlphaFoldDB" id="A0A840U3R5"/>
<dbReference type="GO" id="GO:0016020">
    <property type="term" value="C:membrane"/>
    <property type="evidence" value="ECO:0007669"/>
    <property type="project" value="UniProtKB-SubCell"/>
</dbReference>
<evidence type="ECO:0000259" key="8">
    <source>
        <dbReference type="Pfam" id="PF00999"/>
    </source>
</evidence>
<dbReference type="PANTHER" id="PTHR32468">
    <property type="entry name" value="CATION/H + ANTIPORTER"/>
    <property type="match status" value="1"/>
</dbReference>
<keyword evidence="10" id="KW-1185">Reference proteome</keyword>
<reference evidence="9 10" key="1">
    <citation type="submission" date="2020-08" db="EMBL/GenBank/DDBJ databases">
        <title>Genomic Encyclopedia of Type Strains, Phase IV (KMG-IV): sequencing the most valuable type-strain genomes for metagenomic binning, comparative biology and taxonomic classification.</title>
        <authorList>
            <person name="Goeker M."/>
        </authorList>
    </citation>
    <scope>NUCLEOTIDE SEQUENCE [LARGE SCALE GENOMIC DNA]</scope>
    <source>
        <strain evidence="9 10">DSM 105074</strain>
    </source>
</reference>
<dbReference type="Gene3D" id="1.20.1530.20">
    <property type="match status" value="1"/>
</dbReference>
<feature type="transmembrane region" description="Helical" evidence="7">
    <location>
        <begin position="192"/>
        <end position="213"/>
    </location>
</feature>
<evidence type="ECO:0000256" key="4">
    <source>
        <dbReference type="ARBA" id="ARBA00022989"/>
    </source>
</evidence>
<evidence type="ECO:0000256" key="5">
    <source>
        <dbReference type="ARBA" id="ARBA00023065"/>
    </source>
</evidence>
<dbReference type="InterPro" id="IPR050794">
    <property type="entry name" value="CPA2_transporter"/>
</dbReference>
<feature type="domain" description="Cation/H+ exchanger transmembrane" evidence="8">
    <location>
        <begin position="76"/>
        <end position="455"/>
    </location>
</feature>
<feature type="transmembrane region" description="Helical" evidence="7">
    <location>
        <begin position="291"/>
        <end position="308"/>
    </location>
</feature>
<keyword evidence="5" id="KW-0406">Ion transport</keyword>
<keyword evidence="3 7" id="KW-0812">Transmembrane</keyword>
<keyword evidence="2" id="KW-0813">Transport</keyword>
<dbReference type="InterPro" id="IPR038770">
    <property type="entry name" value="Na+/solute_symporter_sf"/>
</dbReference>
<evidence type="ECO:0000256" key="7">
    <source>
        <dbReference type="SAM" id="Phobius"/>
    </source>
</evidence>
<protein>
    <submittedName>
        <fullName evidence="9">Kef-type K+ transport system membrane component KefB</fullName>
    </submittedName>
</protein>
<dbReference type="GO" id="GO:1902600">
    <property type="term" value="P:proton transmembrane transport"/>
    <property type="evidence" value="ECO:0007669"/>
    <property type="project" value="InterPro"/>
</dbReference>
<sequence length="467" mass="51179">MRKFKTSFFYLFLLGLFAALMYWLVGAGTQLQNSRTIHQVPPVSEPWPGFGETFLTNLHHPLALLLVQIIVILSAARLLGWLFQQIRQPAVVGEIMAGLLLGPSLAGYYFPAFSDLVFPAASLGYLQVLSQLGLVFFMFIVGMELDLKMIKSKAHEALVISHASIVVPFFLGVLLAYFIYQSYAPASVDFLSFALFMGIAMSITAFPVLARIVQERGLHKTRLGTLVITCAAVDDVTAWCLLAAVIVVVKAGTWVSLLWVIGLSGMFILLMLYGVHPWLAKMARRYGTDRPLSRSVVAVFFLVLLASAWLTEVIGIHALFGAFLTGVIMPDHEKFRRALAEKVEDVALVLLLPLFFVITGLKTQVGLLSEPSLWQVAGWIIGVAVAGKFLGSALAAKVVGQSWKDSLSIGALMNTRGLMELIVLNIGYDLGILSPEIFTMMVLMALLTTCMTGPALDLIERYFKSTP</sequence>
<proteinExistence type="predicted"/>
<feature type="transmembrane region" description="Helical" evidence="7">
    <location>
        <begin position="373"/>
        <end position="395"/>
    </location>
</feature>
<evidence type="ECO:0000256" key="3">
    <source>
        <dbReference type="ARBA" id="ARBA00022692"/>
    </source>
</evidence>
<keyword evidence="4 7" id="KW-1133">Transmembrane helix</keyword>
<feature type="transmembrane region" description="Helical" evidence="7">
    <location>
        <begin position="157"/>
        <end position="180"/>
    </location>
</feature>
<dbReference type="EMBL" id="JACHGF010000012">
    <property type="protein sequence ID" value="MBB5286968.1"/>
    <property type="molecule type" value="Genomic_DNA"/>
</dbReference>
<keyword evidence="6 7" id="KW-0472">Membrane</keyword>